<feature type="non-terminal residue" evidence="1">
    <location>
        <position position="1"/>
    </location>
</feature>
<dbReference type="OrthoDB" id="2439880at2759"/>
<protein>
    <submittedName>
        <fullName evidence="1">7355_t:CDS:1</fullName>
    </submittedName>
</protein>
<dbReference type="AlphaFoldDB" id="A0A9N9EH30"/>
<sequence length="74" mass="8562">DEILQNMSDESDHIDAPMDDVISEAVESDLDEYEEASFDDAFNDLHHPQTIEWPNDAYHDFMELINIYQLSNSA</sequence>
<comment type="caution">
    <text evidence="1">The sequence shown here is derived from an EMBL/GenBank/DDBJ whole genome shotgun (WGS) entry which is preliminary data.</text>
</comment>
<dbReference type="EMBL" id="CAJVPJ010007130">
    <property type="protein sequence ID" value="CAG8673651.1"/>
    <property type="molecule type" value="Genomic_DNA"/>
</dbReference>
<evidence type="ECO:0000313" key="2">
    <source>
        <dbReference type="Proteomes" id="UP000789572"/>
    </source>
</evidence>
<organism evidence="1 2">
    <name type="scientific">Paraglomus occultum</name>
    <dbReference type="NCBI Taxonomy" id="144539"/>
    <lineage>
        <taxon>Eukaryota</taxon>
        <taxon>Fungi</taxon>
        <taxon>Fungi incertae sedis</taxon>
        <taxon>Mucoromycota</taxon>
        <taxon>Glomeromycotina</taxon>
        <taxon>Glomeromycetes</taxon>
        <taxon>Paraglomerales</taxon>
        <taxon>Paraglomeraceae</taxon>
        <taxon>Paraglomus</taxon>
    </lineage>
</organism>
<reference evidence="1" key="1">
    <citation type="submission" date="2021-06" db="EMBL/GenBank/DDBJ databases">
        <authorList>
            <person name="Kallberg Y."/>
            <person name="Tangrot J."/>
            <person name="Rosling A."/>
        </authorList>
    </citation>
    <scope>NUCLEOTIDE SEQUENCE</scope>
    <source>
        <strain evidence="1">IA702</strain>
    </source>
</reference>
<gene>
    <name evidence="1" type="ORF">POCULU_LOCUS11111</name>
</gene>
<evidence type="ECO:0000313" key="1">
    <source>
        <dbReference type="EMBL" id="CAG8673651.1"/>
    </source>
</evidence>
<proteinExistence type="predicted"/>
<accession>A0A9N9EH30</accession>
<feature type="non-terminal residue" evidence="1">
    <location>
        <position position="74"/>
    </location>
</feature>
<dbReference type="Proteomes" id="UP000789572">
    <property type="component" value="Unassembled WGS sequence"/>
</dbReference>
<name>A0A9N9EH30_9GLOM</name>
<keyword evidence="2" id="KW-1185">Reference proteome</keyword>